<dbReference type="InterPro" id="IPR011867">
    <property type="entry name" value="ModB_ABC"/>
</dbReference>
<sequence length="243" mass="26904">MPLVCALLCYFARKGHQVDFLETMRLTFLVATLTTIILLPIGIVLGNYLAFSPNPLRPVIEVLVWMPLVLPPSVLGFYLLITFSPKNALGAFLLEHFGFKLVFSFEGLILASVIFSLPFMCNPIKSALVSLPSSLKEASFTLGKGRIYTLWHVLLPNIKPSLLLGCVTSFAHTIGEFGVVMMIGGNIPNQTRVASIAIYDEVEATNYTLAHQYAFSLFIVCFVLLLAIFYLNKHFQQKVAING</sequence>
<dbReference type="PROSITE" id="PS50928">
    <property type="entry name" value="ABC_TM1"/>
    <property type="match status" value="1"/>
</dbReference>
<feature type="domain" description="ABC transmembrane type-1" evidence="12">
    <location>
        <begin position="24"/>
        <end position="230"/>
    </location>
</feature>
<feature type="transmembrane region" description="Helical" evidence="10">
    <location>
        <begin position="213"/>
        <end position="231"/>
    </location>
</feature>
<evidence type="ECO:0000256" key="9">
    <source>
        <dbReference type="ARBA" id="ARBA00023136"/>
    </source>
</evidence>
<dbReference type="CDD" id="cd06261">
    <property type="entry name" value="TM_PBP2"/>
    <property type="match status" value="1"/>
</dbReference>
<keyword evidence="4 10" id="KW-0813">Transport</keyword>
<reference evidence="13 14" key="1">
    <citation type="submission" date="2018-04" db="EMBL/GenBank/DDBJ databases">
        <title>Novel Campyloabacter and Helicobacter Species and Strains.</title>
        <authorList>
            <person name="Mannion A.J."/>
            <person name="Shen Z."/>
            <person name="Fox J.G."/>
        </authorList>
    </citation>
    <scope>NUCLEOTIDE SEQUENCE [LARGE SCALE GENOMIC DNA]</scope>
    <source>
        <strain evidence="13 14">MIT 98-6070</strain>
    </source>
</reference>
<feature type="transmembrane region" description="Helical" evidence="10">
    <location>
        <begin position="62"/>
        <end position="81"/>
    </location>
</feature>
<comment type="caution">
    <text evidence="13">The sequence shown here is derived from an EMBL/GenBank/DDBJ whole genome shotgun (WGS) entry which is preliminary data.</text>
</comment>
<keyword evidence="9 10" id="KW-0472">Membrane</keyword>
<evidence type="ECO:0000256" key="4">
    <source>
        <dbReference type="ARBA" id="ARBA00022448"/>
    </source>
</evidence>
<feature type="transmembrane region" description="Helical" evidence="10">
    <location>
        <begin position="101"/>
        <end position="121"/>
    </location>
</feature>
<evidence type="ECO:0000256" key="10">
    <source>
        <dbReference type="RuleBase" id="RU363032"/>
    </source>
</evidence>
<evidence type="ECO:0000256" key="6">
    <source>
        <dbReference type="ARBA" id="ARBA00022505"/>
    </source>
</evidence>
<dbReference type="InterPro" id="IPR000515">
    <property type="entry name" value="MetI-like"/>
</dbReference>
<dbReference type="PANTHER" id="PTHR30183">
    <property type="entry name" value="MOLYBDENUM TRANSPORT SYSTEM PERMEASE PROTEIN MODB"/>
    <property type="match status" value="1"/>
</dbReference>
<keyword evidence="5 11" id="KW-1003">Cell membrane</keyword>
<evidence type="ECO:0000256" key="2">
    <source>
        <dbReference type="ARBA" id="ARBA00004651"/>
    </source>
</evidence>
<evidence type="ECO:0000256" key="11">
    <source>
        <dbReference type="RuleBase" id="RU365097"/>
    </source>
</evidence>
<comment type="subcellular location">
    <subcellularLocation>
        <location evidence="2 10">Cell membrane</location>
        <topology evidence="2 10">Multi-pass membrane protein</topology>
    </subcellularLocation>
</comment>
<evidence type="ECO:0000259" key="12">
    <source>
        <dbReference type="PROSITE" id="PS50928"/>
    </source>
</evidence>
<dbReference type="GO" id="GO:0005886">
    <property type="term" value="C:plasma membrane"/>
    <property type="evidence" value="ECO:0007669"/>
    <property type="project" value="UniProtKB-SubCell"/>
</dbReference>
<evidence type="ECO:0000256" key="3">
    <source>
        <dbReference type="ARBA" id="ARBA00007069"/>
    </source>
</evidence>
<keyword evidence="7 10" id="KW-0812">Transmembrane</keyword>
<dbReference type="SUPFAM" id="SSF161098">
    <property type="entry name" value="MetI-like"/>
    <property type="match status" value="1"/>
</dbReference>
<organism evidence="13 14">
    <name type="scientific">Helicobacter marmotae</name>
    <dbReference type="NCBI Taxonomy" id="152490"/>
    <lineage>
        <taxon>Bacteria</taxon>
        <taxon>Pseudomonadati</taxon>
        <taxon>Campylobacterota</taxon>
        <taxon>Epsilonproteobacteria</taxon>
        <taxon>Campylobacterales</taxon>
        <taxon>Helicobacteraceae</taxon>
        <taxon>Helicobacter</taxon>
    </lineage>
</organism>
<protein>
    <recommendedName>
        <fullName evidence="11">Molybdenum transport system permease</fullName>
    </recommendedName>
</protein>
<evidence type="ECO:0000256" key="8">
    <source>
        <dbReference type="ARBA" id="ARBA00022989"/>
    </source>
</evidence>
<evidence type="ECO:0000256" key="7">
    <source>
        <dbReference type="ARBA" id="ARBA00022692"/>
    </source>
</evidence>
<dbReference type="Pfam" id="PF00528">
    <property type="entry name" value="BPD_transp_1"/>
    <property type="match status" value="1"/>
</dbReference>
<dbReference type="EMBL" id="NXLR01000009">
    <property type="protein sequence ID" value="RDU59757.1"/>
    <property type="molecule type" value="Genomic_DNA"/>
</dbReference>
<comment type="similarity">
    <text evidence="3 11">Belongs to the binding-protein-dependent transport system permease family. CysTW subfamily.</text>
</comment>
<gene>
    <name evidence="13" type="primary">modB</name>
    <name evidence="13" type="ORF">CQA63_05790</name>
</gene>
<dbReference type="AlphaFoldDB" id="A0A3D8I3Q0"/>
<accession>A0A3D8I3Q0</accession>
<dbReference type="InterPro" id="IPR035906">
    <property type="entry name" value="MetI-like_sf"/>
</dbReference>
<evidence type="ECO:0000256" key="1">
    <source>
        <dbReference type="ARBA" id="ARBA00002949"/>
    </source>
</evidence>
<dbReference type="NCBIfam" id="TIGR02141">
    <property type="entry name" value="modB_ABC"/>
    <property type="match status" value="1"/>
</dbReference>
<comment type="function">
    <text evidence="1 11">Part of the binding-protein-dependent transport system for molybdenum; probably responsible for the translocation of the substrate across the membrane.</text>
</comment>
<keyword evidence="14" id="KW-1185">Reference proteome</keyword>
<evidence type="ECO:0000313" key="13">
    <source>
        <dbReference type="EMBL" id="RDU59757.1"/>
    </source>
</evidence>
<dbReference type="Proteomes" id="UP000256599">
    <property type="component" value="Unassembled WGS sequence"/>
</dbReference>
<feature type="transmembrane region" description="Helical" evidence="10">
    <location>
        <begin position="27"/>
        <end position="50"/>
    </location>
</feature>
<keyword evidence="6 11" id="KW-0500">Molybdenum</keyword>
<evidence type="ECO:0000256" key="5">
    <source>
        <dbReference type="ARBA" id="ARBA00022475"/>
    </source>
</evidence>
<dbReference type="OrthoDB" id="9795403at2"/>
<dbReference type="PANTHER" id="PTHR30183:SF8">
    <property type="entry name" value="MOLYBDENUM TRANSPORT SYSTEM PERMEASE"/>
    <property type="match status" value="1"/>
</dbReference>
<dbReference type="Gene3D" id="1.10.3720.10">
    <property type="entry name" value="MetI-like"/>
    <property type="match status" value="1"/>
</dbReference>
<evidence type="ECO:0000313" key="14">
    <source>
        <dbReference type="Proteomes" id="UP000256599"/>
    </source>
</evidence>
<keyword evidence="8 10" id="KW-1133">Transmembrane helix</keyword>
<dbReference type="GO" id="GO:0015098">
    <property type="term" value="F:molybdate ion transmembrane transporter activity"/>
    <property type="evidence" value="ECO:0007669"/>
    <property type="project" value="UniProtKB-UniRule"/>
</dbReference>
<feature type="transmembrane region" description="Helical" evidence="10">
    <location>
        <begin position="162"/>
        <end position="183"/>
    </location>
</feature>
<name>A0A3D8I3Q0_9HELI</name>
<proteinExistence type="inferred from homology"/>